<evidence type="ECO:0000259" key="2">
    <source>
        <dbReference type="Pfam" id="PF20182"/>
    </source>
</evidence>
<organism evidence="3 4">
    <name type="scientific">Nocardia vinacea</name>
    <dbReference type="NCBI Taxonomy" id="96468"/>
    <lineage>
        <taxon>Bacteria</taxon>
        <taxon>Bacillati</taxon>
        <taxon>Actinomycetota</taxon>
        <taxon>Actinomycetes</taxon>
        <taxon>Mycobacteriales</taxon>
        <taxon>Nocardiaceae</taxon>
        <taxon>Nocardia</taxon>
    </lineage>
</organism>
<keyword evidence="1" id="KW-1133">Transmembrane helix</keyword>
<feature type="transmembrane region" description="Helical" evidence="1">
    <location>
        <begin position="103"/>
        <end position="123"/>
    </location>
</feature>
<evidence type="ECO:0000256" key="1">
    <source>
        <dbReference type="SAM" id="Phobius"/>
    </source>
</evidence>
<dbReference type="InterPro" id="IPR050039">
    <property type="entry name" value="MAB_1171c-like"/>
</dbReference>
<feature type="transmembrane region" description="Helical" evidence="1">
    <location>
        <begin position="66"/>
        <end position="91"/>
    </location>
</feature>
<feature type="transmembrane region" description="Helical" evidence="1">
    <location>
        <begin position="6"/>
        <end position="22"/>
    </location>
</feature>
<accession>A0ABZ1YS81</accession>
<dbReference type="RefSeq" id="WP_329409398.1">
    <property type="nucleotide sequence ID" value="NZ_CP109441.1"/>
</dbReference>
<feature type="transmembrane region" description="Helical" evidence="1">
    <location>
        <begin position="201"/>
        <end position="223"/>
    </location>
</feature>
<feature type="domain" description="DUF6545" evidence="2">
    <location>
        <begin position="238"/>
        <end position="377"/>
    </location>
</feature>
<reference evidence="3" key="1">
    <citation type="submission" date="2022-10" db="EMBL/GenBank/DDBJ databases">
        <title>The complete genomes of actinobacterial strains from the NBC collection.</title>
        <authorList>
            <person name="Joergensen T.S."/>
            <person name="Alvarez Arevalo M."/>
            <person name="Sterndorff E.B."/>
            <person name="Faurdal D."/>
            <person name="Vuksanovic O."/>
            <person name="Mourched A.-S."/>
            <person name="Charusanti P."/>
            <person name="Shaw S."/>
            <person name="Blin K."/>
            <person name="Weber T."/>
        </authorList>
    </citation>
    <scope>NUCLEOTIDE SEQUENCE</scope>
    <source>
        <strain evidence="3">NBC_01482</strain>
    </source>
</reference>
<evidence type="ECO:0000313" key="3">
    <source>
        <dbReference type="EMBL" id="WUV45886.1"/>
    </source>
</evidence>
<dbReference type="EMBL" id="CP109441">
    <property type="protein sequence ID" value="WUV45886.1"/>
    <property type="molecule type" value="Genomic_DNA"/>
</dbReference>
<name>A0ABZ1YS81_9NOCA</name>
<proteinExistence type="predicted"/>
<keyword evidence="4" id="KW-1185">Reference proteome</keyword>
<evidence type="ECO:0000313" key="4">
    <source>
        <dbReference type="Proteomes" id="UP001432062"/>
    </source>
</evidence>
<protein>
    <recommendedName>
        <fullName evidence="2">DUF6545 domain-containing protein</fullName>
    </recommendedName>
</protein>
<dbReference type="Pfam" id="PF20182">
    <property type="entry name" value="DUF6545"/>
    <property type="match status" value="1"/>
</dbReference>
<gene>
    <name evidence="3" type="ORF">OG563_43565</name>
</gene>
<keyword evidence="1" id="KW-0472">Membrane</keyword>
<feature type="transmembrane region" description="Helical" evidence="1">
    <location>
        <begin position="34"/>
        <end position="54"/>
    </location>
</feature>
<feature type="transmembrane region" description="Helical" evidence="1">
    <location>
        <begin position="166"/>
        <end position="189"/>
    </location>
</feature>
<sequence>MTPDPILLILLTAFACGAVLAIKARDIMRDSDNGMHRASALFVGAILATMMIWLESDAIDQHTHVRTLGILLSDVAAMLAVCASQIWFVYLTTRIEIARRRSPLCYAGFAVVVAAIIALFAAFPPTSANDARYRYLFICYVGVSAVAAVAFGFRYGALTAKPWLRIGFRVIALGGIAVIARLAFLGYVLVAADLGHPPRPIYATVDGLLTVTGLLIVITGMALPSGGEFLEALLHAYRCHRADRQLSALSRHLTAATGTTSAVPLPAGREWNPMRDAEFRLCRRIVDIRDAQLALRGYADPRARQRAAERSDALGLPDNERGPMIEAAVIAAAIQAKRAGIPPRHNTTMTLSTEHGGADTLLDEARWLGRISRALRSSEIVRQNAEV</sequence>
<dbReference type="InterPro" id="IPR046675">
    <property type="entry name" value="DUF6545"/>
</dbReference>
<keyword evidence="1" id="KW-0812">Transmembrane</keyword>
<feature type="transmembrane region" description="Helical" evidence="1">
    <location>
        <begin position="135"/>
        <end position="154"/>
    </location>
</feature>
<dbReference type="NCBIfam" id="NF042915">
    <property type="entry name" value="MAB_1171c_fam"/>
    <property type="match status" value="1"/>
</dbReference>
<dbReference type="Proteomes" id="UP001432062">
    <property type="component" value="Chromosome"/>
</dbReference>